<sequence>MTQNLAANSATGAMPDDSKGRFAKLTFERDVAAPLSALWQAWTAPAAGAVWAAPMSSVTVEFLEADTRVGGREISLCKAEGQPAIRCENGWLVLQPAVCSVNYEVISCEGVTQSAALVTAEFSGTDKRSRLVVTVQLSSLAQDMEAGYRAGFGAGLDNLAGAAERTMVLQRVIRAPRSIVWGAWMNPVTLPQWWGPEGFSCRTKRIDLRAGGEWVFDMIAPDGTVFPNHHLYNEVRPEERIGYTLHWGENGPKHADAWASFEDQDGATEVTLGMVFSTAAEFQEAKGFGAVELGLQTLGKLERFVASR</sequence>
<dbReference type="Gene3D" id="3.30.530.20">
    <property type="match status" value="2"/>
</dbReference>
<evidence type="ECO:0000256" key="1">
    <source>
        <dbReference type="ARBA" id="ARBA00006817"/>
    </source>
</evidence>
<dbReference type="SUPFAM" id="SSF55961">
    <property type="entry name" value="Bet v1-like"/>
    <property type="match status" value="2"/>
</dbReference>
<evidence type="ECO:0000313" key="3">
    <source>
        <dbReference type="EMBL" id="CAH2403487.1"/>
    </source>
</evidence>
<organism evidence="3 4">
    <name type="scientific">Mesorhizobium escarrei</name>
    <dbReference type="NCBI Taxonomy" id="666018"/>
    <lineage>
        <taxon>Bacteria</taxon>
        <taxon>Pseudomonadati</taxon>
        <taxon>Pseudomonadota</taxon>
        <taxon>Alphaproteobacteria</taxon>
        <taxon>Hyphomicrobiales</taxon>
        <taxon>Phyllobacteriaceae</taxon>
        <taxon>Mesorhizobium</taxon>
    </lineage>
</organism>
<gene>
    <name evidence="3" type="ORF">MES5069_380026</name>
</gene>
<dbReference type="CDD" id="cd08894">
    <property type="entry name" value="SRPBCC_CalC_Aha1-like_1"/>
    <property type="match status" value="1"/>
</dbReference>
<dbReference type="Pfam" id="PF08327">
    <property type="entry name" value="AHSA1"/>
    <property type="match status" value="2"/>
</dbReference>
<dbReference type="InterPro" id="IPR023393">
    <property type="entry name" value="START-like_dom_sf"/>
</dbReference>
<dbReference type="EMBL" id="CAKXZT010000133">
    <property type="protein sequence ID" value="CAH2403487.1"/>
    <property type="molecule type" value="Genomic_DNA"/>
</dbReference>
<accession>A0ABM9E331</accession>
<feature type="domain" description="Activator of Hsp90 ATPase homologue 1/2-like C-terminal" evidence="2">
    <location>
        <begin position="33"/>
        <end position="162"/>
    </location>
</feature>
<comment type="caution">
    <text evidence="3">The sequence shown here is derived from an EMBL/GenBank/DDBJ whole genome shotgun (WGS) entry which is preliminary data.</text>
</comment>
<evidence type="ECO:0000313" key="4">
    <source>
        <dbReference type="Proteomes" id="UP001153050"/>
    </source>
</evidence>
<keyword evidence="4" id="KW-1185">Reference proteome</keyword>
<feature type="domain" description="Activator of Hsp90 ATPase homologue 1/2-like C-terminal" evidence="2">
    <location>
        <begin position="174"/>
        <end position="296"/>
    </location>
</feature>
<proteinExistence type="inferred from homology"/>
<reference evidence="3 4" key="1">
    <citation type="submission" date="2022-03" db="EMBL/GenBank/DDBJ databases">
        <authorList>
            <person name="Brunel B."/>
        </authorList>
    </citation>
    <scope>NUCLEOTIDE SEQUENCE [LARGE SCALE GENOMIC DNA]</scope>
    <source>
        <strain evidence="3">STM5069sample</strain>
    </source>
</reference>
<comment type="similarity">
    <text evidence="1">Belongs to the AHA1 family.</text>
</comment>
<protein>
    <submittedName>
        <fullName evidence="3">ATPase</fullName>
    </submittedName>
</protein>
<evidence type="ECO:0000259" key="2">
    <source>
        <dbReference type="Pfam" id="PF08327"/>
    </source>
</evidence>
<name>A0ABM9E331_9HYPH</name>
<dbReference type="InterPro" id="IPR013538">
    <property type="entry name" value="ASHA1/2-like_C"/>
</dbReference>
<dbReference type="RefSeq" id="WP_254019581.1">
    <property type="nucleotide sequence ID" value="NZ_CAKXZT010000133.1"/>
</dbReference>
<dbReference type="Proteomes" id="UP001153050">
    <property type="component" value="Unassembled WGS sequence"/>
</dbReference>